<name>A0A8S5TCL4_9CAUD</name>
<accession>A0A8S5TCL4</accession>
<protein>
    <submittedName>
        <fullName evidence="1">Uncharacterized protein</fullName>
    </submittedName>
</protein>
<dbReference type="EMBL" id="BK032801">
    <property type="protein sequence ID" value="DAF61017.1"/>
    <property type="molecule type" value="Genomic_DNA"/>
</dbReference>
<organism evidence="1">
    <name type="scientific">Podoviridae sp. ctQuf7</name>
    <dbReference type="NCBI Taxonomy" id="2827734"/>
    <lineage>
        <taxon>Viruses</taxon>
        <taxon>Duplodnaviria</taxon>
        <taxon>Heunggongvirae</taxon>
        <taxon>Uroviricota</taxon>
        <taxon>Caudoviricetes</taxon>
    </lineage>
</organism>
<sequence>MCWVMVCQPVGVTLFYEALAIVQKCTLSCLSI</sequence>
<proteinExistence type="predicted"/>
<reference evidence="1" key="1">
    <citation type="journal article" date="2021" name="Proc. Natl. Acad. Sci. U.S.A.">
        <title>A Catalog of Tens of Thousands of Viruses from Human Metagenomes Reveals Hidden Associations with Chronic Diseases.</title>
        <authorList>
            <person name="Tisza M.J."/>
            <person name="Buck C.B."/>
        </authorList>
    </citation>
    <scope>NUCLEOTIDE SEQUENCE</scope>
    <source>
        <strain evidence="1">CtQuf7</strain>
    </source>
</reference>
<evidence type="ECO:0000313" key="1">
    <source>
        <dbReference type="EMBL" id="DAF61017.1"/>
    </source>
</evidence>